<evidence type="ECO:0000313" key="2">
    <source>
        <dbReference type="Proteomes" id="UP000029120"/>
    </source>
</evidence>
<evidence type="ECO:0000313" key="1">
    <source>
        <dbReference type="EMBL" id="KFK32141.1"/>
    </source>
</evidence>
<keyword evidence="2" id="KW-1185">Reference proteome</keyword>
<dbReference type="AlphaFoldDB" id="A0A087GQI9"/>
<reference evidence="2" key="1">
    <citation type="journal article" date="2015" name="Nat. Plants">
        <title>Genome expansion of Arabis alpina linked with retrotransposition and reduced symmetric DNA methylation.</title>
        <authorList>
            <person name="Willing E.M."/>
            <person name="Rawat V."/>
            <person name="Mandakova T."/>
            <person name="Maumus F."/>
            <person name="James G.V."/>
            <person name="Nordstroem K.J."/>
            <person name="Becker C."/>
            <person name="Warthmann N."/>
            <person name="Chica C."/>
            <person name="Szarzynska B."/>
            <person name="Zytnicki M."/>
            <person name="Albani M.C."/>
            <person name="Kiefer C."/>
            <person name="Bergonzi S."/>
            <person name="Castaings L."/>
            <person name="Mateos J.L."/>
            <person name="Berns M.C."/>
            <person name="Bujdoso N."/>
            <person name="Piofczyk T."/>
            <person name="de Lorenzo L."/>
            <person name="Barrero-Sicilia C."/>
            <person name="Mateos I."/>
            <person name="Piednoel M."/>
            <person name="Hagmann J."/>
            <person name="Chen-Min-Tao R."/>
            <person name="Iglesias-Fernandez R."/>
            <person name="Schuster S.C."/>
            <person name="Alonso-Blanco C."/>
            <person name="Roudier F."/>
            <person name="Carbonero P."/>
            <person name="Paz-Ares J."/>
            <person name="Davis S.J."/>
            <person name="Pecinka A."/>
            <person name="Quesneville H."/>
            <person name="Colot V."/>
            <person name="Lysak M.A."/>
            <person name="Weigel D."/>
            <person name="Coupland G."/>
            <person name="Schneeberger K."/>
        </authorList>
    </citation>
    <scope>NUCLEOTIDE SEQUENCE [LARGE SCALE GENOMIC DNA]</scope>
    <source>
        <strain evidence="2">cv. Pajares</strain>
    </source>
</reference>
<organism evidence="1 2">
    <name type="scientific">Arabis alpina</name>
    <name type="common">Alpine rock-cress</name>
    <dbReference type="NCBI Taxonomy" id="50452"/>
    <lineage>
        <taxon>Eukaryota</taxon>
        <taxon>Viridiplantae</taxon>
        <taxon>Streptophyta</taxon>
        <taxon>Embryophyta</taxon>
        <taxon>Tracheophyta</taxon>
        <taxon>Spermatophyta</taxon>
        <taxon>Magnoliopsida</taxon>
        <taxon>eudicotyledons</taxon>
        <taxon>Gunneridae</taxon>
        <taxon>Pentapetalae</taxon>
        <taxon>rosids</taxon>
        <taxon>malvids</taxon>
        <taxon>Brassicales</taxon>
        <taxon>Brassicaceae</taxon>
        <taxon>Arabideae</taxon>
        <taxon>Arabis</taxon>
    </lineage>
</organism>
<protein>
    <submittedName>
        <fullName evidence="1">Uncharacterized protein</fullName>
    </submittedName>
</protein>
<proteinExistence type="predicted"/>
<dbReference type="EMBL" id="CM002874">
    <property type="protein sequence ID" value="KFK32141.1"/>
    <property type="molecule type" value="Genomic_DNA"/>
</dbReference>
<sequence length="71" mass="8024">MMELPPSPSLIARFLLLDQTPLLEGLLLSTLTLMISEREAMNSAWLPETQEAVLLAVSLVFRVKFVKKRLL</sequence>
<gene>
    <name evidence="1" type="ordered locus">AALP_Aa6g203600</name>
</gene>
<accession>A0A087GQI9</accession>
<dbReference type="Gramene" id="KFK32141">
    <property type="protein sequence ID" value="KFK32141"/>
    <property type="gene ID" value="AALP_AA6G203600"/>
</dbReference>
<dbReference type="Proteomes" id="UP000029120">
    <property type="component" value="Chromosome 6"/>
</dbReference>
<name>A0A087GQI9_ARAAL</name>